<feature type="compositionally biased region" description="Polar residues" evidence="8">
    <location>
        <begin position="1076"/>
        <end position="1094"/>
    </location>
</feature>
<dbReference type="PANTHER" id="PTHR31313">
    <property type="entry name" value="TY1 ENHANCER ACTIVATOR"/>
    <property type="match status" value="1"/>
</dbReference>
<evidence type="ECO:0000313" key="10">
    <source>
        <dbReference type="EMBL" id="OCF37656.1"/>
    </source>
</evidence>
<evidence type="ECO:0000256" key="1">
    <source>
        <dbReference type="ARBA" id="ARBA00004123"/>
    </source>
</evidence>
<evidence type="ECO:0000256" key="5">
    <source>
        <dbReference type="ARBA" id="ARBA00023125"/>
    </source>
</evidence>
<dbReference type="CDD" id="cd12148">
    <property type="entry name" value="fungal_TF_MHR"/>
    <property type="match status" value="1"/>
</dbReference>
<name>A0A1B9H303_9TREE</name>
<keyword evidence="2" id="KW-0479">Metal-binding</keyword>
<proteinExistence type="predicted"/>
<dbReference type="AlphaFoldDB" id="A0A1B9H303"/>
<feature type="compositionally biased region" description="Low complexity" evidence="8">
    <location>
        <begin position="789"/>
        <end position="799"/>
    </location>
</feature>
<dbReference type="GO" id="GO:0008270">
    <property type="term" value="F:zinc ion binding"/>
    <property type="evidence" value="ECO:0007669"/>
    <property type="project" value="InterPro"/>
</dbReference>
<evidence type="ECO:0000256" key="3">
    <source>
        <dbReference type="ARBA" id="ARBA00022833"/>
    </source>
</evidence>
<keyword evidence="5" id="KW-0238">DNA-binding</keyword>
<dbReference type="PROSITE" id="PS50048">
    <property type="entry name" value="ZN2_CY6_FUNGAL_2"/>
    <property type="match status" value="1"/>
</dbReference>
<gene>
    <name evidence="10" type="ORF">I316_00783</name>
</gene>
<sequence>MFAEEPKKKRRQNVACDSCKLRRVKCDLSELLSSLPSTSSSSNLSLSDLVLRHPDIGCTNCKNKGLKCTTEGIVNPTKPNKGGKRIEEAKKKFGQEEEKERQEKDSGKSSRRTSAGLLEGVPRSEQDDSLLSGYGDRTQSQSQILPVSSHDMLGTTGGLDLPDHFDFTTTFEPPELTAVQPPDQPLDPTQQDMFRFLFPDFPPQQLSQTPATNGLPSLTFGPSPGLPNATGPISTQDVTPSLISHSAADEHVRRDDIHTTTTTSTFDQAWSIWQEFASNPKGAMAHVRATGQTPGASPNPTSLQNTPLDEMIDQITTIHREEPGNILGDDFLQTSAPRPISASSTYTPLTDLSAESLNDYQPQQVGLKRQRSATPCPSEISRSGKMVLLTENPWRLYTQAQDQNIVHWGRREDVQERLADKALGTALSAHLVKVFFQAVHLSYPAISPETFYLDWARAGQRSDRMRPAQEVLCAIIEAWGARYSDCPVILGLDPQKADHAPKVIQKDGTFVPGTRARTHWGRARLSACKALLDRARRMIDDHHLLRKPSVTGVQALTLYSQLSHMTDQKVVDQDHWLQARIIHSTIIEQMSLLGLMWDSDGPIVTDHSEAQLTTPQIQIRQRRLFWTHMIGDAFFSASIGQLPKMSQEDVDSAGEWIDTLHEKLPQSSFKLLAFFITTYHRLGIAAREMAIKVAYPLRRKGSADVPRICGVIRKLWKEILEIEKSINEDAYELLRTCNRNELLGFSPLNYLSNLRLSAPFLLLILHQLIREQFEFWKNVSCAYIATPSDDSTPSSTGSGHAAPHEAKSGSSYNVDLLDRLNKESVDGLLRSCRAQIGMIESLMPTGVIQSASILLRALMAIVQLLAEVPTNEQGYPSWTPGGRGWTWEAKQREVNCCCEALHQLGWAWADVGDVLDAVMLIMERLTPSPEELQQWQLKQENGQAPTRAEVARLQKEDQAENDKLMGAVLQFWPPISIPQLIESAMQKGPQWVKEGSIDQITDHISASLRASPLGSTVTPSRPPSSQSFSISPAATSRSIGIRGAVSPPPSLQSMTGRSNPLAQPPSQPAAAMSPSTTNWLETFTGTDGAQTTPHHQAGKVSNVFGLAYQPGTGNMTHSSSAPYPHANNDQHHLSGGGNVYPNLGHDPMVAHQPHQQLFDSSVIQPGVVANNGTADQALPSSQAETTQQELQNFLDRLYGDQAITMDQLLKLSTPDPQNTAPEAPFPQRQKEQQAHEPMEFPGVTLSSDEWKGLDAVYGGSKNV</sequence>
<dbReference type="InterPro" id="IPR051615">
    <property type="entry name" value="Transcr_Regulatory_Elem"/>
</dbReference>
<dbReference type="EMBL" id="KV700122">
    <property type="protein sequence ID" value="OCF37656.1"/>
    <property type="molecule type" value="Genomic_DNA"/>
</dbReference>
<feature type="compositionally biased region" description="Basic and acidic residues" evidence="8">
    <location>
        <begin position="84"/>
        <end position="108"/>
    </location>
</feature>
<dbReference type="STRING" id="1296120.A0A1B9H303"/>
<evidence type="ECO:0000256" key="7">
    <source>
        <dbReference type="ARBA" id="ARBA00023242"/>
    </source>
</evidence>
<evidence type="ECO:0000256" key="6">
    <source>
        <dbReference type="ARBA" id="ARBA00023163"/>
    </source>
</evidence>
<dbReference type="GO" id="GO:0003677">
    <property type="term" value="F:DNA binding"/>
    <property type="evidence" value="ECO:0007669"/>
    <property type="project" value="UniProtKB-KW"/>
</dbReference>
<feature type="compositionally biased region" description="Basic and acidic residues" evidence="8">
    <location>
        <begin position="1228"/>
        <end position="1238"/>
    </location>
</feature>
<accession>A0A1B9H303</accession>
<dbReference type="GO" id="GO:0005634">
    <property type="term" value="C:nucleus"/>
    <property type="evidence" value="ECO:0007669"/>
    <property type="project" value="UniProtKB-SubCell"/>
</dbReference>
<dbReference type="OrthoDB" id="39175at2759"/>
<reference evidence="10 11" key="1">
    <citation type="submission" date="2013-07" db="EMBL/GenBank/DDBJ databases">
        <title>The Genome Sequence of Cryptococcus heveanensis BCC8398.</title>
        <authorList>
            <consortium name="The Broad Institute Genome Sequencing Platform"/>
            <person name="Cuomo C."/>
            <person name="Litvintseva A."/>
            <person name="Chen Y."/>
            <person name="Heitman J."/>
            <person name="Sun S."/>
            <person name="Springer D."/>
            <person name="Dromer F."/>
            <person name="Young S.K."/>
            <person name="Zeng Q."/>
            <person name="Gargeya S."/>
            <person name="Fitzgerald M."/>
            <person name="Abouelleil A."/>
            <person name="Alvarado L."/>
            <person name="Berlin A.M."/>
            <person name="Chapman S.B."/>
            <person name="Dewar J."/>
            <person name="Goldberg J."/>
            <person name="Griggs A."/>
            <person name="Gujja S."/>
            <person name="Hansen M."/>
            <person name="Howarth C."/>
            <person name="Imamovic A."/>
            <person name="Larimer J."/>
            <person name="McCowan C."/>
            <person name="Murphy C."/>
            <person name="Pearson M."/>
            <person name="Priest M."/>
            <person name="Roberts A."/>
            <person name="Saif S."/>
            <person name="Shea T."/>
            <person name="Sykes S."/>
            <person name="Wortman J."/>
            <person name="Nusbaum C."/>
            <person name="Birren B."/>
        </authorList>
    </citation>
    <scope>NUCLEOTIDE SEQUENCE [LARGE SCALE GENOMIC DNA]</scope>
    <source>
        <strain evidence="10 11">BCC8398</strain>
    </source>
</reference>
<comment type="subcellular location">
    <subcellularLocation>
        <location evidence="1">Nucleus</location>
    </subcellularLocation>
</comment>
<evidence type="ECO:0000256" key="8">
    <source>
        <dbReference type="SAM" id="MobiDB-lite"/>
    </source>
</evidence>
<dbReference type="InterPro" id="IPR001138">
    <property type="entry name" value="Zn2Cys6_DnaBD"/>
</dbReference>
<dbReference type="SMART" id="SM00066">
    <property type="entry name" value="GAL4"/>
    <property type="match status" value="1"/>
</dbReference>
<keyword evidence="3" id="KW-0862">Zinc</keyword>
<feature type="compositionally biased region" description="Polar residues" evidence="8">
    <location>
        <begin position="137"/>
        <end position="146"/>
    </location>
</feature>
<keyword evidence="4" id="KW-0805">Transcription regulation</keyword>
<feature type="region of interest" description="Disordered" evidence="8">
    <location>
        <begin position="789"/>
        <end position="809"/>
    </location>
</feature>
<feature type="region of interest" description="Disordered" evidence="8">
    <location>
        <begin position="69"/>
        <end position="161"/>
    </location>
</feature>
<feature type="region of interest" description="Disordered" evidence="8">
    <location>
        <begin position="1011"/>
        <end position="1096"/>
    </location>
</feature>
<keyword evidence="11" id="KW-1185">Reference proteome</keyword>
<feature type="domain" description="Zn(2)-C6 fungal-type" evidence="9">
    <location>
        <begin position="15"/>
        <end position="70"/>
    </location>
</feature>
<feature type="compositionally biased region" description="Low complexity" evidence="8">
    <location>
        <begin position="1023"/>
        <end position="1032"/>
    </location>
</feature>
<dbReference type="Gene3D" id="4.10.240.10">
    <property type="entry name" value="Zn(2)-C6 fungal-type DNA-binding domain"/>
    <property type="match status" value="1"/>
</dbReference>
<protein>
    <recommendedName>
        <fullName evidence="9">Zn(2)-C6 fungal-type domain-containing protein</fullName>
    </recommendedName>
</protein>
<dbReference type="CDD" id="cd00067">
    <property type="entry name" value="GAL4"/>
    <property type="match status" value="1"/>
</dbReference>
<dbReference type="PANTHER" id="PTHR31313:SF81">
    <property type="entry name" value="TY1 ENHANCER ACTIVATOR"/>
    <property type="match status" value="1"/>
</dbReference>
<reference evidence="11" key="2">
    <citation type="submission" date="2013-12" db="EMBL/GenBank/DDBJ databases">
        <title>Evolution of pathogenesis and genome organization in the Tremellales.</title>
        <authorList>
            <person name="Cuomo C."/>
            <person name="Litvintseva A."/>
            <person name="Heitman J."/>
            <person name="Chen Y."/>
            <person name="Sun S."/>
            <person name="Springer D."/>
            <person name="Dromer F."/>
            <person name="Young S."/>
            <person name="Zeng Q."/>
            <person name="Chapman S."/>
            <person name="Gujja S."/>
            <person name="Saif S."/>
            <person name="Birren B."/>
        </authorList>
    </citation>
    <scope>NUCLEOTIDE SEQUENCE [LARGE SCALE GENOMIC DNA]</scope>
    <source>
        <strain evidence="11">BCC8398</strain>
    </source>
</reference>
<dbReference type="SUPFAM" id="SSF57701">
    <property type="entry name" value="Zn2/Cys6 DNA-binding domain"/>
    <property type="match status" value="1"/>
</dbReference>
<dbReference type="InterPro" id="IPR036864">
    <property type="entry name" value="Zn2-C6_fun-type_DNA-bd_sf"/>
</dbReference>
<keyword evidence="6" id="KW-0804">Transcription</keyword>
<feature type="region of interest" description="Disordered" evidence="8">
    <location>
        <begin position="1212"/>
        <end position="1246"/>
    </location>
</feature>
<evidence type="ECO:0000256" key="2">
    <source>
        <dbReference type="ARBA" id="ARBA00022723"/>
    </source>
</evidence>
<keyword evidence="7" id="KW-0539">Nucleus</keyword>
<evidence type="ECO:0000259" key="9">
    <source>
        <dbReference type="PROSITE" id="PS50048"/>
    </source>
</evidence>
<dbReference type="Proteomes" id="UP000092666">
    <property type="component" value="Unassembled WGS sequence"/>
</dbReference>
<evidence type="ECO:0000313" key="11">
    <source>
        <dbReference type="Proteomes" id="UP000092666"/>
    </source>
</evidence>
<dbReference type="GO" id="GO:0000981">
    <property type="term" value="F:DNA-binding transcription factor activity, RNA polymerase II-specific"/>
    <property type="evidence" value="ECO:0007669"/>
    <property type="project" value="InterPro"/>
</dbReference>
<organism evidence="10 11">
    <name type="scientific">Kwoniella heveanensis BCC8398</name>
    <dbReference type="NCBI Taxonomy" id="1296120"/>
    <lineage>
        <taxon>Eukaryota</taxon>
        <taxon>Fungi</taxon>
        <taxon>Dikarya</taxon>
        <taxon>Basidiomycota</taxon>
        <taxon>Agaricomycotina</taxon>
        <taxon>Tremellomycetes</taxon>
        <taxon>Tremellales</taxon>
        <taxon>Cryptococcaceae</taxon>
        <taxon>Kwoniella</taxon>
    </lineage>
</organism>
<evidence type="ECO:0000256" key="4">
    <source>
        <dbReference type="ARBA" id="ARBA00023015"/>
    </source>
</evidence>